<dbReference type="EMBL" id="QXDJ01000003">
    <property type="protein sequence ID" value="RII34395.1"/>
    <property type="molecule type" value="Genomic_DNA"/>
</dbReference>
<comment type="similarity">
    <text evidence="1">Belongs to the bacterial solute-binding protein 8 family.</text>
</comment>
<reference evidence="3 4" key="1">
    <citation type="submission" date="2018-08" db="EMBL/GenBank/DDBJ databases">
        <title>Genome of Clostridium chromiireducens C1, DSM12136.</title>
        <authorList>
            <person name="Xing M."/>
            <person name="Wei Y."/>
            <person name="Ang E.L."/>
            <person name="Zhao H."/>
            <person name="Zhang Y."/>
        </authorList>
    </citation>
    <scope>NUCLEOTIDE SEQUENCE [LARGE SCALE GENOMIC DNA]</scope>
    <source>
        <strain evidence="3 4">C1</strain>
    </source>
</reference>
<dbReference type="Gene3D" id="3.40.50.1980">
    <property type="entry name" value="Nitrogenase molybdenum iron protein domain"/>
    <property type="match status" value="2"/>
</dbReference>
<dbReference type="SUPFAM" id="SSF53807">
    <property type="entry name" value="Helical backbone' metal receptor"/>
    <property type="match status" value="1"/>
</dbReference>
<dbReference type="PANTHER" id="PTHR30535:SF34">
    <property type="entry name" value="MOLYBDATE-BINDING PROTEIN MOLA"/>
    <property type="match status" value="1"/>
</dbReference>
<gene>
    <name evidence="3" type="ORF">D2A34_14720</name>
</gene>
<evidence type="ECO:0000256" key="1">
    <source>
        <dbReference type="ARBA" id="ARBA00008814"/>
    </source>
</evidence>
<evidence type="ECO:0000259" key="2">
    <source>
        <dbReference type="PROSITE" id="PS50983"/>
    </source>
</evidence>
<dbReference type="Proteomes" id="UP000265930">
    <property type="component" value="Unassembled WGS sequence"/>
</dbReference>
<dbReference type="Pfam" id="PF01497">
    <property type="entry name" value="Peripla_BP_2"/>
    <property type="match status" value="1"/>
</dbReference>
<proteinExistence type="inferred from homology"/>
<organism evidence="3 4">
    <name type="scientific">Clostridium chromiireducens</name>
    <dbReference type="NCBI Taxonomy" id="225345"/>
    <lineage>
        <taxon>Bacteria</taxon>
        <taxon>Bacillati</taxon>
        <taxon>Bacillota</taxon>
        <taxon>Clostridia</taxon>
        <taxon>Eubacteriales</taxon>
        <taxon>Clostridiaceae</taxon>
        <taxon>Clostridium</taxon>
    </lineage>
</organism>
<evidence type="ECO:0000313" key="4">
    <source>
        <dbReference type="Proteomes" id="UP000265930"/>
    </source>
</evidence>
<dbReference type="PROSITE" id="PS50983">
    <property type="entry name" value="FE_B12_PBP"/>
    <property type="match status" value="1"/>
</dbReference>
<dbReference type="InterPro" id="IPR002491">
    <property type="entry name" value="ABC_transptr_periplasmic_BD"/>
</dbReference>
<name>A0A399IN15_9CLOT</name>
<dbReference type="InterPro" id="IPR050902">
    <property type="entry name" value="ABC_Transporter_SBP"/>
</dbReference>
<evidence type="ECO:0000313" key="3">
    <source>
        <dbReference type="EMBL" id="RII34395.1"/>
    </source>
</evidence>
<comment type="caution">
    <text evidence="3">The sequence shown here is derived from an EMBL/GenBank/DDBJ whole genome shotgun (WGS) entry which is preliminary data.</text>
</comment>
<dbReference type="PANTHER" id="PTHR30535">
    <property type="entry name" value="VITAMIN B12-BINDING PROTEIN"/>
    <property type="match status" value="1"/>
</dbReference>
<protein>
    <submittedName>
        <fullName evidence="3">ABC transporter substrate-binding protein</fullName>
    </submittedName>
</protein>
<feature type="domain" description="Fe/B12 periplasmic-binding" evidence="2">
    <location>
        <begin position="60"/>
        <end position="357"/>
    </location>
</feature>
<dbReference type="PROSITE" id="PS51257">
    <property type="entry name" value="PROKAR_LIPOPROTEIN"/>
    <property type="match status" value="1"/>
</dbReference>
<dbReference type="AlphaFoldDB" id="A0A399IN15"/>
<sequence>MEQIYIKRKILSVIFILVMLISIAGCGTAGKSDKAASAPSTAVFRDMLGREVTLSTNIKRVALVRTMDIYMLSSILGKELDAKLVAIAQSFKEGDIDGYNMFSKVYKNLDTMKELGSVYDDAINVESVVDLNPDIIIVDKQFFNKNCIQKMVSAGLPVVFMDNNSDPFYGPLKSMQMVGKMLGKEAKADEMVSYAKGKTDAVLERVQKVTSSGTKKPVLYWECGNVSPDKVGQTDGDVKTSWGYVWDKLGADSISIGVTGQPLNAEKVLASNPDIIIIGGANWNPTDNIMRLGFFATQESASEHLSLYTQRAGWSDLNAIKNGRLHALHYNLYGRPYGFAGVEEMAKMLYPKEFSDLDPEKDIQEFFSKYMEMPYSGIQWAKWHK</sequence>
<dbReference type="RefSeq" id="WP_119367156.1">
    <property type="nucleotide sequence ID" value="NZ_QXDJ01000003.1"/>
</dbReference>
<accession>A0A399IN15</accession>